<dbReference type="Proteomes" id="UP000321638">
    <property type="component" value="Unassembled WGS sequence"/>
</dbReference>
<organism evidence="1 2">
    <name type="scientific">Vineibacter terrae</name>
    <dbReference type="NCBI Taxonomy" id="2586908"/>
    <lineage>
        <taxon>Bacteria</taxon>
        <taxon>Pseudomonadati</taxon>
        <taxon>Pseudomonadota</taxon>
        <taxon>Alphaproteobacteria</taxon>
        <taxon>Hyphomicrobiales</taxon>
        <taxon>Vineibacter</taxon>
    </lineage>
</organism>
<evidence type="ECO:0000313" key="1">
    <source>
        <dbReference type="EMBL" id="TXL82370.1"/>
    </source>
</evidence>
<accession>A0A5C8PWW6</accession>
<name>A0A5C8PWW6_9HYPH</name>
<evidence type="ECO:0000313" key="2">
    <source>
        <dbReference type="Proteomes" id="UP000321638"/>
    </source>
</evidence>
<keyword evidence="2" id="KW-1185">Reference proteome</keyword>
<dbReference type="RefSeq" id="WP_147845075.1">
    <property type="nucleotide sequence ID" value="NZ_VDUZ01000001.1"/>
</dbReference>
<dbReference type="AlphaFoldDB" id="A0A5C8PWW6"/>
<protein>
    <submittedName>
        <fullName evidence="1">Uncharacterized protein</fullName>
    </submittedName>
</protein>
<comment type="caution">
    <text evidence="1">The sequence shown here is derived from an EMBL/GenBank/DDBJ whole genome shotgun (WGS) entry which is preliminary data.</text>
</comment>
<sequence>MAETPIKGVPILDVTESGCTPDGRYIWLHFKLPGGNAHNFLLDVEQVDKTIDMMRRAAAKAADLQAEPSVVMGADHTLVRPIDVKSIAVSTSWRHRGGVIFSATDNDNLSTALVLPLALARQLAAQLPAVVEEIATKMRPTGPRRSMH</sequence>
<proteinExistence type="predicted"/>
<gene>
    <name evidence="1" type="ORF">FHP25_01345</name>
</gene>
<reference evidence="1 2" key="1">
    <citation type="submission" date="2019-06" db="EMBL/GenBank/DDBJ databases">
        <title>New taxonomy in bacterial strain CC-CFT640, isolated from vineyard.</title>
        <authorList>
            <person name="Lin S.-Y."/>
            <person name="Tsai C.-F."/>
            <person name="Young C.-C."/>
        </authorList>
    </citation>
    <scope>NUCLEOTIDE SEQUENCE [LARGE SCALE GENOMIC DNA]</scope>
    <source>
        <strain evidence="1 2">CC-CFT640</strain>
    </source>
</reference>
<dbReference type="EMBL" id="VDUZ01000001">
    <property type="protein sequence ID" value="TXL82370.1"/>
    <property type="molecule type" value="Genomic_DNA"/>
</dbReference>